<evidence type="ECO:0000256" key="2">
    <source>
        <dbReference type="ARBA" id="ARBA00022771"/>
    </source>
</evidence>
<feature type="signal peptide" evidence="4">
    <location>
        <begin position="1"/>
        <end position="25"/>
    </location>
</feature>
<dbReference type="GO" id="GO:0008270">
    <property type="term" value="F:zinc ion binding"/>
    <property type="evidence" value="ECO:0007669"/>
    <property type="project" value="UniProtKB-KW"/>
</dbReference>
<feature type="chain" id="PRO_5042000620" description="MYND-type domain-containing protein" evidence="4">
    <location>
        <begin position="26"/>
        <end position="579"/>
    </location>
</feature>
<reference evidence="6" key="1">
    <citation type="submission" date="2023-03" db="EMBL/GenBank/DDBJ databases">
        <title>Massive genome expansion in bonnet fungi (Mycena s.s.) driven by repeated elements and novel gene families across ecological guilds.</title>
        <authorList>
            <consortium name="Lawrence Berkeley National Laboratory"/>
            <person name="Harder C.B."/>
            <person name="Miyauchi S."/>
            <person name="Viragh M."/>
            <person name="Kuo A."/>
            <person name="Thoen E."/>
            <person name="Andreopoulos B."/>
            <person name="Lu D."/>
            <person name="Skrede I."/>
            <person name="Drula E."/>
            <person name="Henrissat B."/>
            <person name="Morin E."/>
            <person name="Kohler A."/>
            <person name="Barry K."/>
            <person name="LaButti K."/>
            <person name="Morin E."/>
            <person name="Salamov A."/>
            <person name="Lipzen A."/>
            <person name="Mereny Z."/>
            <person name="Hegedus B."/>
            <person name="Baldrian P."/>
            <person name="Stursova M."/>
            <person name="Weitz H."/>
            <person name="Taylor A."/>
            <person name="Grigoriev I.V."/>
            <person name="Nagy L.G."/>
            <person name="Martin F."/>
            <person name="Kauserud H."/>
        </authorList>
    </citation>
    <scope>NUCLEOTIDE SEQUENCE</scope>
    <source>
        <strain evidence="6">CBHHK067</strain>
    </source>
</reference>
<sequence length="579" mass="64836">MPREKLRSLAFLNLVSLICCAAAGASLFLPHKTPQYTPCAPLGEHIQSAYSTSASAGGSLEHLKRLRIEVISTRSSRCIHFLPAFYANLNPANIPNIADLEEQMLLPAVRSAVERAGLSLSALLFLDETEATPQGVYPYIFVNLVLVICSRILILLYSWPRAWAWTNFFDTSTHAYGIRVTSVSRQIWGMLIEADPSPAFEDLCSFIGKPEAISTTAHIEEFAEGCGGTLSDLAQLVVKHITSAGANLQSEVSRTGLFLLHCGLEFVVGRDFEARYHDFYAAIVSHGIVAATIHAVNALEKITINGVTAVLQSCFLLLDWTFHDLVQNERFVQSEIFGEWQAFKDLFQERLKMLTQFNSGELECHRHATIRITQCGAIHIKTDFMRCSGCLSMYYCSKECQRRIECTGPPGLMCPSSQTTLQQVSRLQYIPPIEGFSLVEQQTLTMREKSFLRALMDHDYMAVKEEIFHRQVKFMRANPCDQFYVVFEYSGGGVSITVKSTSDNPGYSEEHWEDYTSREEERAGRMELHLLEVGGFGAAYWMIPMRSDSSKIEEGLEQIAATAGLDEIQGSELQECPRH</sequence>
<protein>
    <recommendedName>
        <fullName evidence="5">MYND-type domain-containing protein</fullName>
    </recommendedName>
</protein>
<dbReference type="AlphaFoldDB" id="A0AAD7B8Z4"/>
<keyword evidence="7" id="KW-1185">Reference proteome</keyword>
<evidence type="ECO:0000256" key="4">
    <source>
        <dbReference type="SAM" id="SignalP"/>
    </source>
</evidence>
<evidence type="ECO:0000259" key="5">
    <source>
        <dbReference type="Pfam" id="PF01753"/>
    </source>
</evidence>
<evidence type="ECO:0000313" key="6">
    <source>
        <dbReference type="EMBL" id="KAJ7613802.1"/>
    </source>
</evidence>
<dbReference type="Gene3D" id="6.10.140.2220">
    <property type="match status" value="1"/>
</dbReference>
<dbReference type="InterPro" id="IPR002893">
    <property type="entry name" value="Znf_MYND"/>
</dbReference>
<dbReference type="SUPFAM" id="SSF144232">
    <property type="entry name" value="HIT/MYND zinc finger-like"/>
    <property type="match status" value="1"/>
</dbReference>
<keyword evidence="4" id="KW-0732">Signal</keyword>
<comment type="caution">
    <text evidence="6">The sequence shown here is derived from an EMBL/GenBank/DDBJ whole genome shotgun (WGS) entry which is preliminary data.</text>
</comment>
<keyword evidence="2" id="KW-0863">Zinc-finger</keyword>
<evidence type="ECO:0000313" key="7">
    <source>
        <dbReference type="Proteomes" id="UP001221757"/>
    </source>
</evidence>
<dbReference type="EMBL" id="JARKIE010000885">
    <property type="protein sequence ID" value="KAJ7613802.1"/>
    <property type="molecule type" value="Genomic_DNA"/>
</dbReference>
<name>A0AAD7B8Z4_MYCRO</name>
<gene>
    <name evidence="6" type="ORF">B0H17DRAFT_1153087</name>
</gene>
<accession>A0AAD7B8Z4</accession>
<organism evidence="6 7">
    <name type="scientific">Mycena rosella</name>
    <name type="common">Pink bonnet</name>
    <name type="synonym">Agaricus rosellus</name>
    <dbReference type="NCBI Taxonomy" id="1033263"/>
    <lineage>
        <taxon>Eukaryota</taxon>
        <taxon>Fungi</taxon>
        <taxon>Dikarya</taxon>
        <taxon>Basidiomycota</taxon>
        <taxon>Agaricomycotina</taxon>
        <taxon>Agaricomycetes</taxon>
        <taxon>Agaricomycetidae</taxon>
        <taxon>Agaricales</taxon>
        <taxon>Marasmiineae</taxon>
        <taxon>Mycenaceae</taxon>
        <taxon>Mycena</taxon>
    </lineage>
</organism>
<keyword evidence="1" id="KW-0479">Metal-binding</keyword>
<feature type="domain" description="MYND-type" evidence="5">
    <location>
        <begin position="374"/>
        <end position="403"/>
    </location>
</feature>
<dbReference type="Pfam" id="PF01753">
    <property type="entry name" value="zf-MYND"/>
    <property type="match status" value="1"/>
</dbReference>
<proteinExistence type="predicted"/>
<evidence type="ECO:0000256" key="1">
    <source>
        <dbReference type="ARBA" id="ARBA00022723"/>
    </source>
</evidence>
<keyword evidence="3" id="KW-0862">Zinc</keyword>
<evidence type="ECO:0000256" key="3">
    <source>
        <dbReference type="ARBA" id="ARBA00022833"/>
    </source>
</evidence>
<dbReference type="Proteomes" id="UP001221757">
    <property type="component" value="Unassembled WGS sequence"/>
</dbReference>